<sequence length="204" mass="23435">MKSKTLSVYTLAISPDERIIGLVKMLKKRLQKHLGRNYGSVNSLAHVTLILFVAYDDDYPPILAEFERVLAGLAPFDIGLSGFGDFSKTYPCTFFVKPDECSNRQIIECCKTIGTNFNKFLKRRYTDRWEIVGRTEPHLTIGRDLILEEIKASHSLFTDDFDEHFTCDSFVIRKLNPGKGQYEIIDTIPLLGHEYMVGQQMRLF</sequence>
<organism evidence="1 2">
    <name type="scientific">Dyadobacter psychrophilus</name>
    <dbReference type="NCBI Taxonomy" id="651661"/>
    <lineage>
        <taxon>Bacteria</taxon>
        <taxon>Pseudomonadati</taxon>
        <taxon>Bacteroidota</taxon>
        <taxon>Cytophagia</taxon>
        <taxon>Cytophagales</taxon>
        <taxon>Spirosomataceae</taxon>
        <taxon>Dyadobacter</taxon>
    </lineage>
</organism>
<evidence type="ECO:0000313" key="2">
    <source>
        <dbReference type="Proteomes" id="UP000190897"/>
    </source>
</evidence>
<reference evidence="2" key="1">
    <citation type="submission" date="2017-02" db="EMBL/GenBank/DDBJ databases">
        <authorList>
            <person name="Varghese N."/>
            <person name="Submissions S."/>
        </authorList>
    </citation>
    <scope>NUCLEOTIDE SEQUENCE [LARGE SCALE GENOMIC DNA]</scope>
    <source>
        <strain evidence="2">DSM 22270</strain>
    </source>
</reference>
<dbReference type="InterPro" id="IPR009097">
    <property type="entry name" value="Cyclic_Pdiesterase"/>
</dbReference>
<evidence type="ECO:0000313" key="1">
    <source>
        <dbReference type="EMBL" id="SKB71524.1"/>
    </source>
</evidence>
<dbReference type="EMBL" id="FUZA01000002">
    <property type="protein sequence ID" value="SKB71524.1"/>
    <property type="molecule type" value="Genomic_DNA"/>
</dbReference>
<accession>A0A1T5DIH7</accession>
<dbReference type="SUPFAM" id="SSF55144">
    <property type="entry name" value="LigT-like"/>
    <property type="match status" value="1"/>
</dbReference>
<name>A0A1T5DIH7_9BACT</name>
<proteinExistence type="predicted"/>
<dbReference type="Gene3D" id="3.90.1140.10">
    <property type="entry name" value="Cyclic phosphodiesterase"/>
    <property type="match status" value="1"/>
</dbReference>
<dbReference type="GO" id="GO:0016874">
    <property type="term" value="F:ligase activity"/>
    <property type="evidence" value="ECO:0007669"/>
    <property type="project" value="UniProtKB-KW"/>
</dbReference>
<protein>
    <submittedName>
        <fullName evidence="1">2'-5' RNA ligase</fullName>
    </submittedName>
</protein>
<dbReference type="Pfam" id="PF13563">
    <property type="entry name" value="2_5_RNA_ligase2"/>
    <property type="match status" value="1"/>
</dbReference>
<dbReference type="RefSeq" id="WP_170916605.1">
    <property type="nucleotide sequence ID" value="NZ_FUZA01000002.1"/>
</dbReference>
<keyword evidence="2" id="KW-1185">Reference proteome</keyword>
<dbReference type="Proteomes" id="UP000190897">
    <property type="component" value="Unassembled WGS sequence"/>
</dbReference>
<dbReference type="STRING" id="651661.SAMN05660293_01645"/>
<gene>
    <name evidence="1" type="ORF">SAMN05660293_01645</name>
</gene>
<dbReference type="AlphaFoldDB" id="A0A1T5DIH7"/>
<keyword evidence="1" id="KW-0436">Ligase</keyword>